<proteinExistence type="predicted"/>
<evidence type="ECO:0000313" key="1">
    <source>
        <dbReference type="EMBL" id="KKL91606.1"/>
    </source>
</evidence>
<name>A0A0F9GM63_9ZZZZ</name>
<comment type="caution">
    <text evidence="1">The sequence shown here is derived from an EMBL/GenBank/DDBJ whole genome shotgun (WGS) entry which is preliminary data.</text>
</comment>
<dbReference type="EMBL" id="LAZR01019688">
    <property type="protein sequence ID" value="KKL91606.1"/>
    <property type="molecule type" value="Genomic_DNA"/>
</dbReference>
<gene>
    <name evidence="1" type="ORF">LCGC14_1893060</name>
</gene>
<accession>A0A0F9GM63</accession>
<reference evidence="1" key="1">
    <citation type="journal article" date="2015" name="Nature">
        <title>Complex archaea that bridge the gap between prokaryotes and eukaryotes.</title>
        <authorList>
            <person name="Spang A."/>
            <person name="Saw J.H."/>
            <person name="Jorgensen S.L."/>
            <person name="Zaremba-Niedzwiedzka K."/>
            <person name="Martijn J."/>
            <person name="Lind A.E."/>
            <person name="van Eijk R."/>
            <person name="Schleper C."/>
            <person name="Guy L."/>
            <person name="Ettema T.J."/>
        </authorList>
    </citation>
    <scope>NUCLEOTIDE SEQUENCE</scope>
</reference>
<dbReference type="AlphaFoldDB" id="A0A0F9GM63"/>
<protein>
    <submittedName>
        <fullName evidence="1">Uncharacterized protein</fullName>
    </submittedName>
</protein>
<organism evidence="1">
    <name type="scientific">marine sediment metagenome</name>
    <dbReference type="NCBI Taxonomy" id="412755"/>
    <lineage>
        <taxon>unclassified sequences</taxon>
        <taxon>metagenomes</taxon>
        <taxon>ecological metagenomes</taxon>
    </lineage>
</organism>
<sequence length="40" mass="4818">MQNDTRYTEVSKRIRRYNRRKAALIIKAAYFDTSLNPNRS</sequence>